<accession>M4Z466</accession>
<name>M4Z466_9BRAD</name>
<organism evidence="1 2">
    <name type="scientific">Bradyrhizobium oligotrophicum S58</name>
    <dbReference type="NCBI Taxonomy" id="1245469"/>
    <lineage>
        <taxon>Bacteria</taxon>
        <taxon>Pseudomonadati</taxon>
        <taxon>Pseudomonadota</taxon>
        <taxon>Alphaproteobacteria</taxon>
        <taxon>Hyphomicrobiales</taxon>
        <taxon>Nitrobacteraceae</taxon>
        <taxon>Bradyrhizobium</taxon>
    </lineage>
</organism>
<evidence type="ECO:0000313" key="2">
    <source>
        <dbReference type="Proteomes" id="UP000011841"/>
    </source>
</evidence>
<dbReference type="RefSeq" id="WP_015664785.1">
    <property type="nucleotide sequence ID" value="NC_020453.1"/>
</dbReference>
<dbReference type="STRING" id="1245469.S58_16480"/>
<dbReference type="EMBL" id="AP012603">
    <property type="protein sequence ID" value="BAM87656.1"/>
    <property type="molecule type" value="Genomic_DNA"/>
</dbReference>
<evidence type="ECO:0000313" key="1">
    <source>
        <dbReference type="EMBL" id="BAM87656.1"/>
    </source>
</evidence>
<dbReference type="PATRIC" id="fig|1245469.3.peg.1683"/>
<keyword evidence="2" id="KW-1185">Reference proteome</keyword>
<dbReference type="AlphaFoldDB" id="M4Z466"/>
<reference evidence="1 2" key="1">
    <citation type="journal article" date="2013" name="Appl. Environ. Microbiol.">
        <title>Genome analysis suggests that the soil oligotrophic bacterium Agromonas oligotrophica (Bradyrhizobium oligotrophicum) is a nitrogen-fixing symbiont of Aeschynomene indica.</title>
        <authorList>
            <person name="Okubo T."/>
            <person name="Fukushima S."/>
            <person name="Itakura M."/>
            <person name="Oshima K."/>
            <person name="Longtonglang A."/>
            <person name="Teaumroong N."/>
            <person name="Mitsui H."/>
            <person name="Hattori M."/>
            <person name="Hattori R."/>
            <person name="Hattori T."/>
            <person name="Minamisawa K."/>
        </authorList>
    </citation>
    <scope>NUCLEOTIDE SEQUENCE [LARGE SCALE GENOMIC DNA]</scope>
    <source>
        <strain evidence="1 2">S58</strain>
    </source>
</reference>
<dbReference type="HOGENOM" id="CLU_2663877_0_0_5"/>
<dbReference type="KEGG" id="aol:S58_16480"/>
<proteinExistence type="predicted"/>
<sequence>MRVLTNVDVKIVPRLAVNGHPFTELLHTWTEDGLPRMALSRVNHATADTPGNRAYHIQVFKQRQARQEAHLGLSK</sequence>
<dbReference type="eggNOG" id="ENOG5031HSQ">
    <property type="taxonomic scope" value="Bacteria"/>
</dbReference>
<gene>
    <name evidence="1" type="ORF">S58_16480</name>
</gene>
<dbReference type="OrthoDB" id="8243465at2"/>
<protein>
    <submittedName>
        <fullName evidence="1">Uncharacterized protein</fullName>
    </submittedName>
</protein>
<dbReference type="GeneID" id="301815583"/>
<dbReference type="Proteomes" id="UP000011841">
    <property type="component" value="Chromosome"/>
</dbReference>